<dbReference type="SUPFAM" id="SSF53756">
    <property type="entry name" value="UDP-Glycosyltransferase/glycogen phosphorylase"/>
    <property type="match status" value="1"/>
</dbReference>
<dbReference type="Pfam" id="PF00534">
    <property type="entry name" value="Glycos_transf_1"/>
    <property type="match status" value="1"/>
</dbReference>
<evidence type="ECO:0000313" key="3">
    <source>
        <dbReference type="Proteomes" id="UP001165430"/>
    </source>
</evidence>
<dbReference type="EC" id="2.4.-.-" evidence="2"/>
<dbReference type="EMBL" id="JAKZGO010000001">
    <property type="protein sequence ID" value="MCH7412063.1"/>
    <property type="molecule type" value="Genomic_DNA"/>
</dbReference>
<dbReference type="PANTHER" id="PTHR45947:SF3">
    <property type="entry name" value="SULFOQUINOVOSYL TRANSFERASE SQD2"/>
    <property type="match status" value="1"/>
</dbReference>
<dbReference type="GO" id="GO:0016757">
    <property type="term" value="F:glycosyltransferase activity"/>
    <property type="evidence" value="ECO:0007669"/>
    <property type="project" value="UniProtKB-KW"/>
</dbReference>
<keyword evidence="2" id="KW-0808">Transferase</keyword>
<keyword evidence="2" id="KW-0328">Glycosyltransferase</keyword>
<sequence>MNILFVIEQDFEFNTGGVQIVTERLINLFHKMEHNLVLVSLSSTDLDLSLDFHNDFKIPYYKISKGNEFLKLQKLILKYQINLFINQVGYDPNVSKLLFKVSRNKAKIINCLHINPLNFYDNHEFLTSKFLNDNGLKAFDNKLVHKFILYYHVVKQRKELGYIVKNTNAFVMLSERFKEELYQLVPDVKKFDHKIYGINNPFEVPDLDISTIKKKNVILYVGRLEISQKRVDLLLEIWDKLHRVLPDWQFWVVGHGSEEENMKNFCLKHQMNRVKFFGKQNPDEYYKQAKIFHLTSAFEGFGNVLVEAQSFGCVPVMFNSYSAAQDIVLNQETGILIEPFNIDVYVQETLDLIADKDRLKRYVENAIIHSHNYSYSVTYEKWVNVFSQLN</sequence>
<dbReference type="RefSeq" id="WP_241409453.1">
    <property type="nucleotide sequence ID" value="NZ_JAKZGO010000001.1"/>
</dbReference>
<proteinExistence type="predicted"/>
<dbReference type="Proteomes" id="UP001165430">
    <property type="component" value="Unassembled WGS sequence"/>
</dbReference>
<evidence type="ECO:0000313" key="2">
    <source>
        <dbReference type="EMBL" id="MCH7412063.1"/>
    </source>
</evidence>
<keyword evidence="3" id="KW-1185">Reference proteome</keyword>
<gene>
    <name evidence="2" type="ORF">MM213_01100</name>
</gene>
<dbReference type="Gene3D" id="3.40.50.2000">
    <property type="entry name" value="Glycogen Phosphorylase B"/>
    <property type="match status" value="2"/>
</dbReference>
<reference evidence="2" key="1">
    <citation type="submission" date="2022-03" db="EMBL/GenBank/DDBJ databases">
        <title>De novo assembled genomes of Belliella spp. (Cyclobacteriaceae) strains.</title>
        <authorList>
            <person name="Szabo A."/>
            <person name="Korponai K."/>
            <person name="Felfoldi T."/>
        </authorList>
    </citation>
    <scope>NUCLEOTIDE SEQUENCE</scope>
    <source>
        <strain evidence="2">DSM 111903</strain>
    </source>
</reference>
<dbReference type="InterPro" id="IPR050194">
    <property type="entry name" value="Glycosyltransferase_grp1"/>
</dbReference>
<feature type="domain" description="Glycosyl transferase family 1" evidence="1">
    <location>
        <begin position="213"/>
        <end position="366"/>
    </location>
</feature>
<organism evidence="2 3">
    <name type="scientific">Belliella alkalica</name>
    <dbReference type="NCBI Taxonomy" id="1730871"/>
    <lineage>
        <taxon>Bacteria</taxon>
        <taxon>Pseudomonadati</taxon>
        <taxon>Bacteroidota</taxon>
        <taxon>Cytophagia</taxon>
        <taxon>Cytophagales</taxon>
        <taxon>Cyclobacteriaceae</taxon>
        <taxon>Belliella</taxon>
    </lineage>
</organism>
<accession>A0ABS9V6R1</accession>
<dbReference type="InterPro" id="IPR001296">
    <property type="entry name" value="Glyco_trans_1"/>
</dbReference>
<dbReference type="PANTHER" id="PTHR45947">
    <property type="entry name" value="SULFOQUINOVOSYL TRANSFERASE SQD2"/>
    <property type="match status" value="1"/>
</dbReference>
<name>A0ABS9V6R1_9BACT</name>
<protein>
    <submittedName>
        <fullName evidence="2">Glycosyltransferase</fullName>
        <ecNumber evidence="2">2.4.-.-</ecNumber>
    </submittedName>
</protein>
<comment type="caution">
    <text evidence="2">The sequence shown here is derived from an EMBL/GenBank/DDBJ whole genome shotgun (WGS) entry which is preliminary data.</text>
</comment>
<evidence type="ECO:0000259" key="1">
    <source>
        <dbReference type="Pfam" id="PF00534"/>
    </source>
</evidence>